<keyword evidence="1" id="KW-0812">Transmembrane</keyword>
<name>A0A0T9U5E0_YERAE</name>
<accession>A0A0T9U5E0</accession>
<dbReference type="Proteomes" id="UP000040088">
    <property type="component" value="Unassembled WGS sequence"/>
</dbReference>
<evidence type="ECO:0000313" key="3">
    <source>
        <dbReference type="Proteomes" id="UP000040088"/>
    </source>
</evidence>
<keyword evidence="1" id="KW-1133">Transmembrane helix</keyword>
<dbReference type="EMBL" id="CQEM01000009">
    <property type="protein sequence ID" value="CNL20348.1"/>
    <property type="molecule type" value="Genomic_DNA"/>
</dbReference>
<sequence length="191" mass="21312">MYKKTRYNSFISSRNGAVIVEFVFILFILTLLIKILITVTAYQSTVGKLDRLSYSLAGIIRERNKLYSSNHDLTQAQVAELKQLAEKILLNSGVNSNNLAIRIETLHFIPSASGIKNIDNQKTKSLSIGVCQPTRQLNDMQDLSPYANKTGRWIPLYQVTLCLPTAPWYNTLFNGGGTATPIKSSAVTIER</sequence>
<dbReference type="AlphaFoldDB" id="A0A0T9U5E0"/>
<feature type="transmembrane region" description="Helical" evidence="1">
    <location>
        <begin position="20"/>
        <end position="42"/>
    </location>
</feature>
<organism evidence="2 3">
    <name type="scientific">Yersinia aleksiciae</name>
    <dbReference type="NCBI Taxonomy" id="263819"/>
    <lineage>
        <taxon>Bacteria</taxon>
        <taxon>Pseudomonadati</taxon>
        <taxon>Pseudomonadota</taxon>
        <taxon>Gammaproteobacteria</taxon>
        <taxon>Enterobacterales</taxon>
        <taxon>Yersiniaceae</taxon>
        <taxon>Yersinia</taxon>
    </lineage>
</organism>
<gene>
    <name evidence="2" type="primary">tadF</name>
    <name evidence="2" type="ORF">ERS008460_02181</name>
</gene>
<dbReference type="InterPro" id="IPR031582">
    <property type="entry name" value="TadF"/>
</dbReference>
<keyword evidence="1" id="KW-0472">Membrane</keyword>
<evidence type="ECO:0000256" key="1">
    <source>
        <dbReference type="SAM" id="Phobius"/>
    </source>
</evidence>
<dbReference type="RefSeq" id="WP_050126005.1">
    <property type="nucleotide sequence ID" value="NZ_CQEM01000009.1"/>
</dbReference>
<protein>
    <submittedName>
        <fullName evidence="2">Putative tight adherance operon protein</fullName>
    </submittedName>
</protein>
<evidence type="ECO:0000313" key="2">
    <source>
        <dbReference type="EMBL" id="CNL20348.1"/>
    </source>
</evidence>
<dbReference type="Pfam" id="PF16964">
    <property type="entry name" value="TadF"/>
    <property type="match status" value="1"/>
</dbReference>
<proteinExistence type="predicted"/>
<reference evidence="3" key="1">
    <citation type="submission" date="2015-03" db="EMBL/GenBank/DDBJ databases">
        <authorList>
            <consortium name="Pathogen Informatics"/>
        </authorList>
    </citation>
    <scope>NUCLEOTIDE SEQUENCE [LARGE SCALE GENOMIC DNA]</scope>
    <source>
        <strain evidence="3">IP27925</strain>
    </source>
</reference>